<dbReference type="STRING" id="260086.SAMN05216207_1001238"/>
<proteinExistence type="predicted"/>
<gene>
    <name evidence="3" type="ORF">SAMN05216207_1001238</name>
</gene>
<sequence>MRSPITVAALAATGLLLVGGGTALALGGDEPTVAVNPASMSAEAQPAAAPQQAGAPQPIVDRATAERIALERAGGGQIVEVEFDRADDDRDDADDRDDRDDRDHWEIEIRNGAAEHDVDVDAATGEVLDHDIDHDDRDDDDRDDRDDD</sequence>
<feature type="region of interest" description="Disordered" evidence="1">
    <location>
        <begin position="37"/>
        <end position="58"/>
    </location>
</feature>
<dbReference type="Proteomes" id="UP000199614">
    <property type="component" value="Unassembled WGS sequence"/>
</dbReference>
<reference evidence="3 4" key="1">
    <citation type="submission" date="2016-10" db="EMBL/GenBank/DDBJ databases">
        <authorList>
            <person name="de Groot N.N."/>
        </authorList>
    </citation>
    <scope>NUCLEOTIDE SEQUENCE [LARGE SCALE GENOMIC DNA]</scope>
    <source>
        <strain evidence="3 4">CGMCC 4.1877</strain>
    </source>
</reference>
<dbReference type="RefSeq" id="WP_093335837.1">
    <property type="nucleotide sequence ID" value="NZ_FOUY01000001.1"/>
</dbReference>
<name>A0A1I4S4W2_PSUAM</name>
<organism evidence="3 4">
    <name type="scientific">Pseudonocardia ammonioxydans</name>
    <dbReference type="NCBI Taxonomy" id="260086"/>
    <lineage>
        <taxon>Bacteria</taxon>
        <taxon>Bacillati</taxon>
        <taxon>Actinomycetota</taxon>
        <taxon>Actinomycetes</taxon>
        <taxon>Pseudonocardiales</taxon>
        <taxon>Pseudonocardiaceae</taxon>
        <taxon>Pseudonocardia</taxon>
    </lineage>
</organism>
<evidence type="ECO:0000259" key="2">
    <source>
        <dbReference type="Pfam" id="PF03413"/>
    </source>
</evidence>
<dbReference type="AlphaFoldDB" id="A0A1I4S4W2"/>
<dbReference type="InterPro" id="IPR025711">
    <property type="entry name" value="PepSY"/>
</dbReference>
<evidence type="ECO:0000256" key="1">
    <source>
        <dbReference type="SAM" id="MobiDB-lite"/>
    </source>
</evidence>
<keyword evidence="4" id="KW-1185">Reference proteome</keyword>
<accession>A0A1I4S4W2</accession>
<feature type="compositionally biased region" description="Basic and acidic residues" evidence="1">
    <location>
        <begin position="99"/>
        <end position="119"/>
    </location>
</feature>
<feature type="region of interest" description="Disordered" evidence="1">
    <location>
        <begin position="79"/>
        <end position="148"/>
    </location>
</feature>
<feature type="compositionally biased region" description="Acidic residues" evidence="1">
    <location>
        <begin position="89"/>
        <end position="98"/>
    </location>
</feature>
<dbReference type="EMBL" id="FOUY01000001">
    <property type="protein sequence ID" value="SFM59314.1"/>
    <property type="molecule type" value="Genomic_DNA"/>
</dbReference>
<feature type="compositionally biased region" description="Low complexity" evidence="1">
    <location>
        <begin position="42"/>
        <end position="58"/>
    </location>
</feature>
<evidence type="ECO:0000313" key="4">
    <source>
        <dbReference type="Proteomes" id="UP000199614"/>
    </source>
</evidence>
<feature type="domain" description="PepSY" evidence="2">
    <location>
        <begin position="62"/>
        <end position="130"/>
    </location>
</feature>
<dbReference type="Pfam" id="PF03413">
    <property type="entry name" value="PepSY"/>
    <property type="match status" value="1"/>
</dbReference>
<dbReference type="Gene3D" id="3.10.450.40">
    <property type="match status" value="1"/>
</dbReference>
<protein>
    <submittedName>
        <fullName evidence="3">Peptidase propeptide and YPEB domain-containing protein</fullName>
    </submittedName>
</protein>
<evidence type="ECO:0000313" key="3">
    <source>
        <dbReference type="EMBL" id="SFM59314.1"/>
    </source>
</evidence>
<feature type="compositionally biased region" description="Acidic residues" evidence="1">
    <location>
        <begin position="136"/>
        <end position="148"/>
    </location>
</feature>